<dbReference type="InterPro" id="IPR036390">
    <property type="entry name" value="WH_DNA-bd_sf"/>
</dbReference>
<keyword evidence="6" id="KW-0614">Plasmid</keyword>
<reference evidence="6 7" key="1">
    <citation type="submission" date="2019-10" db="EMBL/GenBank/DDBJ databases">
        <title>Complete genome sequences for adaption low water activity.</title>
        <authorList>
            <person name="Zhao L."/>
            <person name="Zhong J."/>
        </authorList>
    </citation>
    <scope>NUCLEOTIDE SEQUENCE [LARGE SCALE GENOMIC DNA]</scope>
    <source>
        <strain evidence="6 7">FDU301</strain>
        <plasmid evidence="7">pfdu301c</plasmid>
    </source>
</reference>
<organism evidence="6 7">
    <name type="scientific">Priestia megaterium</name>
    <name type="common">Bacillus megaterium</name>
    <dbReference type="NCBI Taxonomy" id="1404"/>
    <lineage>
        <taxon>Bacteria</taxon>
        <taxon>Bacillati</taxon>
        <taxon>Bacillota</taxon>
        <taxon>Bacilli</taxon>
        <taxon>Bacillales</taxon>
        <taxon>Bacillaceae</taxon>
        <taxon>Priestia</taxon>
    </lineage>
</organism>
<evidence type="ECO:0000256" key="4">
    <source>
        <dbReference type="ARBA" id="ARBA00023163"/>
    </source>
</evidence>
<geneLocation type="plasmid" evidence="7">
    <name>pfdu301c</name>
</geneLocation>
<dbReference type="SUPFAM" id="SSF46785">
    <property type="entry name" value="Winged helix' DNA-binding domain"/>
    <property type="match status" value="1"/>
</dbReference>
<dbReference type="InterPro" id="IPR036388">
    <property type="entry name" value="WH-like_DNA-bd_sf"/>
</dbReference>
<evidence type="ECO:0000313" key="7">
    <source>
        <dbReference type="Proteomes" id="UP000501076"/>
    </source>
</evidence>
<proteinExistence type="inferred from homology"/>
<keyword evidence="3" id="KW-0238">DNA-binding</keyword>
<keyword evidence="2" id="KW-0805">Transcription regulation</keyword>
<protein>
    <submittedName>
        <fullName evidence="6">LysR family transcriptional regulator</fullName>
    </submittedName>
</protein>
<evidence type="ECO:0000259" key="5">
    <source>
        <dbReference type="PROSITE" id="PS50931"/>
    </source>
</evidence>
<dbReference type="PRINTS" id="PR00039">
    <property type="entry name" value="HTHLYSR"/>
</dbReference>
<dbReference type="Proteomes" id="UP000501076">
    <property type="component" value="Plasmid pFDU301C"/>
</dbReference>
<accession>A0A6M6E7W8</accession>
<evidence type="ECO:0000256" key="3">
    <source>
        <dbReference type="ARBA" id="ARBA00023125"/>
    </source>
</evidence>
<name>A0A6M6E7W8_PRIMG</name>
<evidence type="ECO:0000256" key="1">
    <source>
        <dbReference type="ARBA" id="ARBA00009437"/>
    </source>
</evidence>
<dbReference type="EMBL" id="CP045275">
    <property type="protein sequence ID" value="QJX81229.1"/>
    <property type="molecule type" value="Genomic_DNA"/>
</dbReference>
<evidence type="ECO:0000313" key="6">
    <source>
        <dbReference type="EMBL" id="QJX81229.1"/>
    </source>
</evidence>
<dbReference type="InterPro" id="IPR000847">
    <property type="entry name" value="LysR_HTH_N"/>
</dbReference>
<dbReference type="PANTHER" id="PTHR30419">
    <property type="entry name" value="HTH-TYPE TRANSCRIPTIONAL REGULATOR YBHD"/>
    <property type="match status" value="1"/>
</dbReference>
<dbReference type="GO" id="GO:0003700">
    <property type="term" value="F:DNA-binding transcription factor activity"/>
    <property type="evidence" value="ECO:0007669"/>
    <property type="project" value="InterPro"/>
</dbReference>
<dbReference type="Gene3D" id="1.10.10.10">
    <property type="entry name" value="Winged helix-like DNA-binding domain superfamily/Winged helix DNA-binding domain"/>
    <property type="match status" value="1"/>
</dbReference>
<dbReference type="InterPro" id="IPR050950">
    <property type="entry name" value="HTH-type_LysR_regulators"/>
</dbReference>
<dbReference type="FunFam" id="1.10.10.10:FF:000001">
    <property type="entry name" value="LysR family transcriptional regulator"/>
    <property type="match status" value="1"/>
</dbReference>
<dbReference type="GO" id="GO:0003677">
    <property type="term" value="F:DNA binding"/>
    <property type="evidence" value="ECO:0007669"/>
    <property type="project" value="UniProtKB-KW"/>
</dbReference>
<comment type="similarity">
    <text evidence="1">Belongs to the LysR transcriptional regulatory family.</text>
</comment>
<dbReference type="Gene3D" id="3.40.190.290">
    <property type="match status" value="1"/>
</dbReference>
<sequence length="318" mass="36792">MAIISIAYNEKELIMEIREILYVKTVADFKNLTKAAEYLHITQPSLSQSIKSIEEKLNTPLFIRSKRGMELTQTGMKFVRDSTLLLSEYNLFISKLKNYSKEALSHSIGLYKLSYTTSINDAIMSFISSNSKDNYIIKVESNENLEMMLLANQLDLAIIKYPPISKRQSKLSYDVLFKEKLYVLMSQSNPLASYDKISVKNLEGNKLITSDINEYPYIMTHEVLKNAGIDLEIHTYTNYSNLSMILDLVEKDMGIAFGTKDICTYFDRKGINYVPLIEDYFYDICIVQNEIDKRRGKNNVLIDYIYNFLGLNLETRNY</sequence>
<dbReference type="Pfam" id="PF00126">
    <property type="entry name" value="HTH_1"/>
    <property type="match status" value="1"/>
</dbReference>
<dbReference type="GO" id="GO:0005829">
    <property type="term" value="C:cytosol"/>
    <property type="evidence" value="ECO:0007669"/>
    <property type="project" value="TreeGrafter"/>
</dbReference>
<dbReference type="InterPro" id="IPR005119">
    <property type="entry name" value="LysR_subst-bd"/>
</dbReference>
<keyword evidence="4" id="KW-0804">Transcription</keyword>
<dbReference type="AlphaFoldDB" id="A0A6M6E7W8"/>
<evidence type="ECO:0000256" key="2">
    <source>
        <dbReference type="ARBA" id="ARBA00023015"/>
    </source>
</evidence>
<dbReference type="PANTHER" id="PTHR30419:SF8">
    <property type="entry name" value="NITROGEN ASSIMILATION TRANSCRIPTIONAL ACTIVATOR-RELATED"/>
    <property type="match status" value="1"/>
</dbReference>
<gene>
    <name evidence="6" type="ORF">FDZ14_34555</name>
</gene>
<feature type="domain" description="HTH lysR-type" evidence="5">
    <location>
        <begin position="15"/>
        <end position="72"/>
    </location>
</feature>
<dbReference type="CDD" id="cd05466">
    <property type="entry name" value="PBP2_LTTR_substrate"/>
    <property type="match status" value="1"/>
</dbReference>
<dbReference type="SUPFAM" id="SSF53850">
    <property type="entry name" value="Periplasmic binding protein-like II"/>
    <property type="match status" value="1"/>
</dbReference>
<dbReference type="Pfam" id="PF03466">
    <property type="entry name" value="LysR_substrate"/>
    <property type="match status" value="1"/>
</dbReference>
<dbReference type="PROSITE" id="PS50931">
    <property type="entry name" value="HTH_LYSR"/>
    <property type="match status" value="1"/>
</dbReference>